<protein>
    <submittedName>
        <fullName evidence="2">SidA/IucD/PvdA family monooxygenase</fullName>
    </submittedName>
</protein>
<keyword evidence="3" id="KW-1185">Reference proteome</keyword>
<dbReference type="EMBL" id="JADEXQ010000009">
    <property type="protein sequence ID" value="MBE9028936.1"/>
    <property type="molecule type" value="Genomic_DNA"/>
</dbReference>
<dbReference type="PANTHER" id="PTHR38663:SF1">
    <property type="entry name" value="L-ORNITHINE N(5)-MONOOXYGENASE"/>
    <property type="match status" value="1"/>
</dbReference>
<sequence length="403" mass="45290">MKVLDIAVIGAGPHALTLVLHLLQKRRGWHDRIRAFDPSGTWLHQWQHQFAALQIPHLRSPIVHHPCPNPFALRQFAELRPEELHAPYDLPGTQLFNDFCDHLVQTSQLQDQVVPEAIRGLEYDRLRRRFHLQTSQRETVSAKRVVLACGGGTAAWPHWAKGIQQSSYPPDRLQHSSQVDLRETKLSGQHVLIVGSGLTSGHLAIGALRQGATVTMLARRSFYAKLFDADPGWLGPKLLRGFNAEPCWQTRWHQVTTARNGGSLTPTVLRHLRRYAKTGQLQLQENCIVQSARWQENHWNISCHNEKVIQSDYIWAATGSNINISSQPLLKSIAEQLPIQTINGLPVLTQNLRWGDIELYIMGGLAALQIGPTARNLSGARMASDRIVDALAKPRRYQPLIAA</sequence>
<keyword evidence="2" id="KW-0503">Monooxygenase</keyword>
<dbReference type="AlphaFoldDB" id="A0A928Z143"/>
<dbReference type="Proteomes" id="UP000625316">
    <property type="component" value="Unassembled WGS sequence"/>
</dbReference>
<comment type="caution">
    <text evidence="2">The sequence shown here is derived from an EMBL/GenBank/DDBJ whole genome shotgun (WGS) entry which is preliminary data.</text>
</comment>
<dbReference type="Gene3D" id="3.50.50.60">
    <property type="entry name" value="FAD/NAD(P)-binding domain"/>
    <property type="match status" value="1"/>
</dbReference>
<reference evidence="2" key="1">
    <citation type="submission" date="2020-10" db="EMBL/GenBank/DDBJ databases">
        <authorList>
            <person name="Castelo-Branco R."/>
            <person name="Eusebio N."/>
            <person name="Adriana R."/>
            <person name="Vieira A."/>
            <person name="Brugerolle De Fraissinette N."/>
            <person name="Rezende De Castro R."/>
            <person name="Schneider M.P."/>
            <person name="Vasconcelos V."/>
            <person name="Leao P.N."/>
        </authorList>
    </citation>
    <scope>NUCLEOTIDE SEQUENCE</scope>
    <source>
        <strain evidence="2">LEGE 11480</strain>
    </source>
</reference>
<gene>
    <name evidence="2" type="ORF">IQ266_04060</name>
</gene>
<accession>A0A928Z143</accession>
<evidence type="ECO:0000313" key="3">
    <source>
        <dbReference type="Proteomes" id="UP000625316"/>
    </source>
</evidence>
<dbReference type="InterPro" id="IPR023753">
    <property type="entry name" value="FAD/NAD-binding_dom"/>
</dbReference>
<evidence type="ECO:0000313" key="2">
    <source>
        <dbReference type="EMBL" id="MBE9028936.1"/>
    </source>
</evidence>
<name>A0A928Z143_9CYAN</name>
<dbReference type="InterPro" id="IPR036188">
    <property type="entry name" value="FAD/NAD-bd_sf"/>
</dbReference>
<feature type="domain" description="FAD/NAD(P)-binding" evidence="1">
    <location>
        <begin position="5"/>
        <end position="228"/>
    </location>
</feature>
<dbReference type="Pfam" id="PF07992">
    <property type="entry name" value="Pyr_redox_2"/>
    <property type="match status" value="1"/>
</dbReference>
<dbReference type="RefSeq" id="WP_264323759.1">
    <property type="nucleotide sequence ID" value="NZ_JADEXQ010000009.1"/>
</dbReference>
<dbReference type="GO" id="GO:0004497">
    <property type="term" value="F:monooxygenase activity"/>
    <property type="evidence" value="ECO:0007669"/>
    <property type="project" value="UniProtKB-KW"/>
</dbReference>
<organism evidence="2 3">
    <name type="scientific">Romeriopsis navalis LEGE 11480</name>
    <dbReference type="NCBI Taxonomy" id="2777977"/>
    <lineage>
        <taxon>Bacteria</taxon>
        <taxon>Bacillati</taxon>
        <taxon>Cyanobacteriota</taxon>
        <taxon>Cyanophyceae</taxon>
        <taxon>Leptolyngbyales</taxon>
        <taxon>Leptolyngbyaceae</taxon>
        <taxon>Romeriopsis</taxon>
        <taxon>Romeriopsis navalis</taxon>
    </lineage>
</organism>
<dbReference type="SUPFAM" id="SSF51905">
    <property type="entry name" value="FAD/NAD(P)-binding domain"/>
    <property type="match status" value="2"/>
</dbReference>
<dbReference type="PANTHER" id="PTHR38663">
    <property type="match status" value="1"/>
</dbReference>
<proteinExistence type="predicted"/>
<evidence type="ECO:0000259" key="1">
    <source>
        <dbReference type="Pfam" id="PF07992"/>
    </source>
</evidence>
<keyword evidence="2" id="KW-0560">Oxidoreductase</keyword>